<dbReference type="EMBL" id="JANJYI010000001">
    <property type="protein sequence ID" value="KAK2664631.1"/>
    <property type="molecule type" value="Genomic_DNA"/>
</dbReference>
<accession>A0AAE0CV59</accession>
<name>A0AAE0CV59_9ROSI</name>
<organism evidence="2 3">
    <name type="scientific">Dipteronia dyeriana</name>
    <dbReference type="NCBI Taxonomy" id="168575"/>
    <lineage>
        <taxon>Eukaryota</taxon>
        <taxon>Viridiplantae</taxon>
        <taxon>Streptophyta</taxon>
        <taxon>Embryophyta</taxon>
        <taxon>Tracheophyta</taxon>
        <taxon>Spermatophyta</taxon>
        <taxon>Magnoliopsida</taxon>
        <taxon>eudicotyledons</taxon>
        <taxon>Gunneridae</taxon>
        <taxon>Pentapetalae</taxon>
        <taxon>rosids</taxon>
        <taxon>malvids</taxon>
        <taxon>Sapindales</taxon>
        <taxon>Sapindaceae</taxon>
        <taxon>Hippocastanoideae</taxon>
        <taxon>Acereae</taxon>
        <taxon>Dipteronia</taxon>
    </lineage>
</organism>
<dbReference type="Proteomes" id="UP001280121">
    <property type="component" value="Unassembled WGS sequence"/>
</dbReference>
<protein>
    <submittedName>
        <fullName evidence="2">Uncharacterized protein</fullName>
    </submittedName>
</protein>
<dbReference type="AlphaFoldDB" id="A0AAE0CV59"/>
<keyword evidence="3" id="KW-1185">Reference proteome</keyword>
<evidence type="ECO:0000256" key="1">
    <source>
        <dbReference type="SAM" id="MobiDB-lite"/>
    </source>
</evidence>
<comment type="caution">
    <text evidence="2">The sequence shown here is derived from an EMBL/GenBank/DDBJ whole genome shotgun (WGS) entry which is preliminary data.</text>
</comment>
<evidence type="ECO:0000313" key="2">
    <source>
        <dbReference type="EMBL" id="KAK2664631.1"/>
    </source>
</evidence>
<feature type="region of interest" description="Disordered" evidence="1">
    <location>
        <begin position="1"/>
        <end position="21"/>
    </location>
</feature>
<reference evidence="2" key="1">
    <citation type="journal article" date="2023" name="Plant J.">
        <title>Genome sequences and population genomics provide insights into the demographic history, inbreeding, and mutation load of two 'living fossil' tree species of Dipteronia.</title>
        <authorList>
            <person name="Feng Y."/>
            <person name="Comes H.P."/>
            <person name="Chen J."/>
            <person name="Zhu S."/>
            <person name="Lu R."/>
            <person name="Zhang X."/>
            <person name="Li P."/>
            <person name="Qiu J."/>
            <person name="Olsen K.M."/>
            <person name="Qiu Y."/>
        </authorList>
    </citation>
    <scope>NUCLEOTIDE SEQUENCE</scope>
    <source>
        <strain evidence="2">KIB01</strain>
    </source>
</reference>
<evidence type="ECO:0000313" key="3">
    <source>
        <dbReference type="Proteomes" id="UP001280121"/>
    </source>
</evidence>
<gene>
    <name evidence="2" type="ORF">Ddye_003205</name>
</gene>
<proteinExistence type="predicted"/>
<sequence length="116" mass="13206">MPKTRKKNKKKDEEEVSATVSIGGEKELEEIEGLGPKKSSKLLGHMDRFANPINPDSSVYGKSKTMKQQSLIDTILKERTHACQRYVAKWVYQADIPFNAIDNDCFLQMVEAISRF</sequence>